<evidence type="ECO:0000256" key="6">
    <source>
        <dbReference type="ARBA" id="ARBA00022692"/>
    </source>
</evidence>
<sequence length="201" mass="23063">MVFNNLVLYLWRIVAILIAITVHEYAHGKMAEIEGDPTPRLSGRLSLNPLAHIDPIGFLMLLLFRFGWAKPVPVNFDNLRRGEKSIVLVSLAGPFANFTLAFLVSMFWRIEGLYIPIGFIRFCIELAILNVFLGVFNLIPIPPLDGSHVLEAILPYKYRRYYRSLGIYGIFILMILILTNVLYIIMSPFLSFFFYLLGLNF</sequence>
<feature type="transmembrane region" description="Helical" evidence="13">
    <location>
        <begin position="6"/>
        <end position="26"/>
    </location>
</feature>
<feature type="domain" description="Peptidase M50" evidence="14">
    <location>
        <begin position="117"/>
        <end position="159"/>
    </location>
</feature>
<keyword evidence="11" id="KW-0482">Metalloprotease</keyword>
<dbReference type="GO" id="GO:0005886">
    <property type="term" value="C:plasma membrane"/>
    <property type="evidence" value="ECO:0007669"/>
    <property type="project" value="UniProtKB-SubCell"/>
</dbReference>
<keyword evidence="4" id="KW-1003">Cell membrane</keyword>
<accession>A0A7C3RLX7</accession>
<reference evidence="15" key="1">
    <citation type="journal article" date="2020" name="mSystems">
        <title>Genome- and Community-Level Interaction Insights into Carbon Utilization and Element Cycling Functions of Hydrothermarchaeota in Hydrothermal Sediment.</title>
        <authorList>
            <person name="Zhou Z."/>
            <person name="Liu Y."/>
            <person name="Xu W."/>
            <person name="Pan J."/>
            <person name="Luo Z.H."/>
            <person name="Li M."/>
        </authorList>
    </citation>
    <scope>NUCLEOTIDE SEQUENCE [LARGE SCALE GENOMIC DNA]</scope>
    <source>
        <strain evidence="15">SpSt-81</strain>
    </source>
</reference>
<comment type="cofactor">
    <cofactor evidence="1">
        <name>Zn(2+)</name>
        <dbReference type="ChEBI" id="CHEBI:29105"/>
    </cofactor>
</comment>
<name>A0A7C3RLX7_DICTH</name>
<protein>
    <submittedName>
        <fullName evidence="15">Site-2 protease family protein</fullName>
    </submittedName>
</protein>
<evidence type="ECO:0000256" key="9">
    <source>
        <dbReference type="ARBA" id="ARBA00022833"/>
    </source>
</evidence>
<evidence type="ECO:0000256" key="4">
    <source>
        <dbReference type="ARBA" id="ARBA00022475"/>
    </source>
</evidence>
<evidence type="ECO:0000256" key="12">
    <source>
        <dbReference type="ARBA" id="ARBA00023136"/>
    </source>
</evidence>
<evidence type="ECO:0000256" key="7">
    <source>
        <dbReference type="ARBA" id="ARBA00022723"/>
    </source>
</evidence>
<evidence type="ECO:0000256" key="3">
    <source>
        <dbReference type="ARBA" id="ARBA00007931"/>
    </source>
</evidence>
<dbReference type="GO" id="GO:0046872">
    <property type="term" value="F:metal ion binding"/>
    <property type="evidence" value="ECO:0007669"/>
    <property type="project" value="UniProtKB-KW"/>
</dbReference>
<keyword evidence="9" id="KW-0862">Zinc</keyword>
<dbReference type="InterPro" id="IPR008915">
    <property type="entry name" value="Peptidase_M50"/>
</dbReference>
<dbReference type="Pfam" id="PF02163">
    <property type="entry name" value="Peptidase_M50"/>
    <property type="match status" value="1"/>
</dbReference>
<evidence type="ECO:0000256" key="2">
    <source>
        <dbReference type="ARBA" id="ARBA00004651"/>
    </source>
</evidence>
<keyword evidence="12 13" id="KW-0472">Membrane</keyword>
<comment type="similarity">
    <text evidence="3">Belongs to the peptidase M50B family.</text>
</comment>
<evidence type="ECO:0000256" key="13">
    <source>
        <dbReference type="SAM" id="Phobius"/>
    </source>
</evidence>
<comment type="subcellular location">
    <subcellularLocation>
        <location evidence="2">Cell membrane</location>
        <topology evidence="2">Multi-pass membrane protein</topology>
    </subcellularLocation>
</comment>
<dbReference type="GO" id="GO:0006508">
    <property type="term" value="P:proteolysis"/>
    <property type="evidence" value="ECO:0007669"/>
    <property type="project" value="UniProtKB-KW"/>
</dbReference>
<keyword evidence="8" id="KW-0378">Hydrolase</keyword>
<keyword evidence="5 15" id="KW-0645">Protease</keyword>
<organism evidence="15">
    <name type="scientific">Dictyoglomus thermophilum</name>
    <dbReference type="NCBI Taxonomy" id="14"/>
    <lineage>
        <taxon>Bacteria</taxon>
        <taxon>Pseudomonadati</taxon>
        <taxon>Dictyoglomota</taxon>
        <taxon>Dictyoglomia</taxon>
        <taxon>Dictyoglomales</taxon>
        <taxon>Dictyoglomaceae</taxon>
        <taxon>Dictyoglomus</taxon>
    </lineage>
</organism>
<evidence type="ECO:0000256" key="5">
    <source>
        <dbReference type="ARBA" id="ARBA00022670"/>
    </source>
</evidence>
<comment type="caution">
    <text evidence="15">The sequence shown here is derived from an EMBL/GenBank/DDBJ whole genome shotgun (WGS) entry which is preliminary data.</text>
</comment>
<keyword evidence="6 13" id="KW-0812">Transmembrane</keyword>
<evidence type="ECO:0000313" key="15">
    <source>
        <dbReference type="EMBL" id="HFX13476.1"/>
    </source>
</evidence>
<evidence type="ECO:0000256" key="8">
    <source>
        <dbReference type="ARBA" id="ARBA00022801"/>
    </source>
</evidence>
<dbReference type="CDD" id="cd06158">
    <property type="entry name" value="S2P-M50_like_1"/>
    <property type="match status" value="1"/>
</dbReference>
<evidence type="ECO:0000256" key="11">
    <source>
        <dbReference type="ARBA" id="ARBA00023049"/>
    </source>
</evidence>
<dbReference type="AlphaFoldDB" id="A0A7C3RLX7"/>
<proteinExistence type="inferred from homology"/>
<dbReference type="PANTHER" id="PTHR35864">
    <property type="entry name" value="ZINC METALLOPROTEASE MJ0611-RELATED"/>
    <property type="match status" value="1"/>
</dbReference>
<feature type="transmembrane region" description="Helical" evidence="13">
    <location>
        <begin position="47"/>
        <end position="66"/>
    </location>
</feature>
<dbReference type="GO" id="GO:0008237">
    <property type="term" value="F:metallopeptidase activity"/>
    <property type="evidence" value="ECO:0007669"/>
    <property type="project" value="UniProtKB-KW"/>
</dbReference>
<keyword evidence="7" id="KW-0479">Metal-binding</keyword>
<evidence type="ECO:0000256" key="10">
    <source>
        <dbReference type="ARBA" id="ARBA00022989"/>
    </source>
</evidence>
<dbReference type="InterPro" id="IPR044537">
    <property type="entry name" value="Rip2-like"/>
</dbReference>
<gene>
    <name evidence="15" type="ORF">ENW00_04840</name>
</gene>
<feature type="transmembrane region" description="Helical" evidence="13">
    <location>
        <begin position="165"/>
        <end position="197"/>
    </location>
</feature>
<feature type="transmembrane region" description="Helical" evidence="13">
    <location>
        <begin position="86"/>
        <end position="107"/>
    </location>
</feature>
<keyword evidence="10 13" id="KW-1133">Transmembrane helix</keyword>
<dbReference type="PANTHER" id="PTHR35864:SF1">
    <property type="entry name" value="ZINC METALLOPROTEASE YWHC-RELATED"/>
    <property type="match status" value="1"/>
</dbReference>
<dbReference type="InterPro" id="IPR052348">
    <property type="entry name" value="Metallopeptidase_M50B"/>
</dbReference>
<dbReference type="EMBL" id="DTIN01000014">
    <property type="protein sequence ID" value="HFX13476.1"/>
    <property type="molecule type" value="Genomic_DNA"/>
</dbReference>
<evidence type="ECO:0000259" key="14">
    <source>
        <dbReference type="Pfam" id="PF02163"/>
    </source>
</evidence>
<evidence type="ECO:0000256" key="1">
    <source>
        <dbReference type="ARBA" id="ARBA00001947"/>
    </source>
</evidence>
<feature type="transmembrane region" description="Helical" evidence="13">
    <location>
        <begin position="119"/>
        <end position="139"/>
    </location>
</feature>